<dbReference type="InterPro" id="IPR009161">
    <property type="entry name" value="6-Pfructokinase_euk"/>
</dbReference>
<dbReference type="InterPro" id="IPR000023">
    <property type="entry name" value="Phosphofructokinase_dom"/>
</dbReference>
<dbReference type="PANTHER" id="PTHR13697">
    <property type="entry name" value="PHOSPHOFRUCTOKINASE"/>
    <property type="match status" value="1"/>
</dbReference>
<sequence length="789" mass="82778">MSSVEPLLTPQPADEAGPGPRIGILTSGGDSPGMNAAVRAVVRSTLRLGGRPFGILEGWRGALAGGDGIRELGWDDVGNLLHRGGTVLGSARCPEFRERSGLRAAALHLTRHGIDRLVVIGGDGSLRGAEELRQEWPSLQAELVEAGELAPDEADAHPRLRVAGLVGSIDNDMAGTDMTIGADTALHRIIEALDALSSTAASHQRTFVVEVMGRHCGYLALMAAVAGGSDAVLLPEGPPADGWQSELVASIERTRATGQRDSLVVVAEGATDQAGRPITSADVAEALGERMGERARVTILGHVQRGGRPSAYDRWMPTLLGYAAVRQLVHAPAGTPSQIVGVRHNEVAVIPLSDAVRDTNAVKTALETCDFDAARAARGSSFATLSRLYAQLSQPPVDLVDGLPHTSRAFTGGAAASAGDRSGPRPRIGVLHVGGLAPGMNSAVRALVRFGLTDGSDVLGIEDSLDGLVRGRVRELGWAEVDDWVGRGGAFLGTRRHVPTAAELPALAEAVARHQLDALVLVGGLDAYRAAAVLAGGAAEHEALRVPVVCLPATIDNNLPGADLSVGADSALNTIVESLDRIRTSASATQRCFVAETKGGGCGYLTMMAGLASGSERVYLPEDRLRIADVAADAERMSRSFAEGRRLYLVLRNEMASAHYTTDLVARIFEEEGGDLFDVRSTVLGHVQDGGDPTPFDRLLATRLARLALDEVARQRTEGAPGACYVGEVAGRATVTPVDRLDDQVDLVVGRALDPWWAGLRPVIAVVSDRHRSVPPVDLPRTASWGTAG</sequence>
<dbReference type="PROSITE" id="PS00433">
    <property type="entry name" value="PHOSPHOFRUCTOKINASE"/>
    <property type="match status" value="1"/>
</dbReference>
<comment type="catalytic activity">
    <reaction evidence="16">
        <text>beta-D-fructose 6-phosphate + ATP = beta-D-fructose 1,6-bisphosphate + ADP + H(+)</text>
        <dbReference type="Rhea" id="RHEA:16109"/>
        <dbReference type="ChEBI" id="CHEBI:15378"/>
        <dbReference type="ChEBI" id="CHEBI:30616"/>
        <dbReference type="ChEBI" id="CHEBI:32966"/>
        <dbReference type="ChEBI" id="CHEBI:57634"/>
        <dbReference type="ChEBI" id="CHEBI:456216"/>
        <dbReference type="EC" id="2.7.1.11"/>
    </reaction>
</comment>
<keyword evidence="8 19" id="KW-0808">Transferase</keyword>
<dbReference type="GO" id="GO:0003872">
    <property type="term" value="F:6-phosphofructokinase activity"/>
    <property type="evidence" value="ECO:0007669"/>
    <property type="project" value="UniProtKB-EC"/>
</dbReference>
<comment type="caution">
    <text evidence="19">The sequence shown here is derived from an EMBL/GenBank/DDBJ whole genome shotgun (WGS) entry which is preliminary data.</text>
</comment>
<evidence type="ECO:0000256" key="12">
    <source>
        <dbReference type="ARBA" id="ARBA00022840"/>
    </source>
</evidence>
<evidence type="ECO:0000256" key="8">
    <source>
        <dbReference type="ARBA" id="ARBA00022679"/>
    </source>
</evidence>
<organism evidence="19 20">
    <name type="scientific">Ornithinimicrobium kibberense</name>
    <dbReference type="NCBI Taxonomy" id="282060"/>
    <lineage>
        <taxon>Bacteria</taxon>
        <taxon>Bacillati</taxon>
        <taxon>Actinomycetota</taxon>
        <taxon>Actinomycetes</taxon>
        <taxon>Micrococcales</taxon>
        <taxon>Ornithinimicrobiaceae</taxon>
        <taxon>Ornithinimicrobium</taxon>
    </lineage>
</organism>
<dbReference type="Pfam" id="PF00365">
    <property type="entry name" value="PFK"/>
    <property type="match status" value="2"/>
</dbReference>
<evidence type="ECO:0000256" key="13">
    <source>
        <dbReference type="ARBA" id="ARBA00022842"/>
    </source>
</evidence>
<evidence type="ECO:0000256" key="15">
    <source>
        <dbReference type="ARBA" id="ARBA00038478"/>
    </source>
</evidence>
<keyword evidence="6" id="KW-0963">Cytoplasm</keyword>
<keyword evidence="10" id="KW-0547">Nucleotide-binding</keyword>
<dbReference type="InterPro" id="IPR015912">
    <property type="entry name" value="Phosphofructokinase_CS"/>
</dbReference>
<feature type="domain" description="Phosphofructokinase" evidence="18">
    <location>
        <begin position="21"/>
        <end position="327"/>
    </location>
</feature>
<evidence type="ECO:0000256" key="4">
    <source>
        <dbReference type="ARBA" id="ARBA00004679"/>
    </source>
</evidence>
<keyword evidence="12" id="KW-0067">ATP-binding</keyword>
<evidence type="ECO:0000313" key="20">
    <source>
        <dbReference type="Proteomes" id="UP001589613"/>
    </source>
</evidence>
<evidence type="ECO:0000256" key="16">
    <source>
        <dbReference type="ARBA" id="ARBA00048070"/>
    </source>
</evidence>
<dbReference type="Proteomes" id="UP001589613">
    <property type="component" value="Unassembled WGS sequence"/>
</dbReference>
<dbReference type="Gene3D" id="3.40.50.450">
    <property type="match status" value="2"/>
</dbReference>
<evidence type="ECO:0000256" key="10">
    <source>
        <dbReference type="ARBA" id="ARBA00022741"/>
    </source>
</evidence>
<name>A0ABV5V6N7_9MICO</name>
<feature type="region of interest" description="Disordered" evidence="17">
    <location>
        <begin position="1"/>
        <end position="29"/>
    </location>
</feature>
<comment type="pathway">
    <text evidence="4">Carbohydrate degradation; glycolysis; D-glyceraldehyde 3-phosphate and glycerone phosphate from D-glucose: step 3/4.</text>
</comment>
<evidence type="ECO:0000256" key="6">
    <source>
        <dbReference type="ARBA" id="ARBA00022490"/>
    </source>
</evidence>
<evidence type="ECO:0000256" key="14">
    <source>
        <dbReference type="ARBA" id="ARBA00023152"/>
    </source>
</evidence>
<comment type="similarity">
    <text evidence="15">Belongs to the phosphofructokinase type A (PFKA) family.</text>
</comment>
<evidence type="ECO:0000256" key="11">
    <source>
        <dbReference type="ARBA" id="ARBA00022777"/>
    </source>
</evidence>
<keyword evidence="9" id="KW-0479">Metal-binding</keyword>
<dbReference type="EC" id="2.7.1.11" evidence="5"/>
<dbReference type="NCBIfam" id="TIGR02478">
    <property type="entry name" value="6PF1K_euk"/>
    <property type="match status" value="1"/>
</dbReference>
<keyword evidence="14" id="KW-0324">Glycolysis</keyword>
<comment type="function">
    <text evidence="2">Catalyzes the phosphorylation of D-fructose 6-phosphate to fructose 1,6-bisphosphate by ATP, the first committing step of glycolysis.</text>
</comment>
<dbReference type="PANTHER" id="PTHR13697:SF4">
    <property type="entry name" value="ATP-DEPENDENT 6-PHOSPHOFRUCTOKINASE"/>
    <property type="match status" value="1"/>
</dbReference>
<comment type="subcellular location">
    <subcellularLocation>
        <location evidence="3">Cytoplasm</location>
    </subcellularLocation>
</comment>
<evidence type="ECO:0000259" key="18">
    <source>
        <dbReference type="Pfam" id="PF00365"/>
    </source>
</evidence>
<feature type="domain" description="Phosphofructokinase" evidence="18">
    <location>
        <begin position="427"/>
        <end position="709"/>
    </location>
</feature>
<protein>
    <recommendedName>
        <fullName evidence="5">6-phosphofructokinase</fullName>
        <ecNumber evidence="5">2.7.1.11</ecNumber>
    </recommendedName>
</protein>
<keyword evidence="13" id="KW-0460">Magnesium</keyword>
<evidence type="ECO:0000256" key="17">
    <source>
        <dbReference type="SAM" id="MobiDB-lite"/>
    </source>
</evidence>
<dbReference type="Gene3D" id="3.40.50.460">
    <property type="entry name" value="Phosphofructokinase domain"/>
    <property type="match status" value="2"/>
</dbReference>
<dbReference type="SUPFAM" id="SSF53784">
    <property type="entry name" value="Phosphofructokinase"/>
    <property type="match status" value="2"/>
</dbReference>
<keyword evidence="11" id="KW-0418">Kinase</keyword>
<gene>
    <name evidence="19" type="ORF">ACFFN0_15705</name>
</gene>
<keyword evidence="7" id="KW-0021">Allosteric enzyme</keyword>
<evidence type="ECO:0000256" key="1">
    <source>
        <dbReference type="ARBA" id="ARBA00001946"/>
    </source>
</evidence>
<evidence type="ECO:0000256" key="5">
    <source>
        <dbReference type="ARBA" id="ARBA00012055"/>
    </source>
</evidence>
<dbReference type="EMBL" id="JBHMAX010000039">
    <property type="protein sequence ID" value="MFB9733494.1"/>
    <property type="molecule type" value="Genomic_DNA"/>
</dbReference>
<proteinExistence type="inferred from homology"/>
<dbReference type="InterPro" id="IPR022953">
    <property type="entry name" value="ATP_PFK"/>
</dbReference>
<evidence type="ECO:0000256" key="7">
    <source>
        <dbReference type="ARBA" id="ARBA00022533"/>
    </source>
</evidence>
<accession>A0ABV5V6N7</accession>
<keyword evidence="20" id="KW-1185">Reference proteome</keyword>
<evidence type="ECO:0000313" key="19">
    <source>
        <dbReference type="EMBL" id="MFB9733494.1"/>
    </source>
</evidence>
<evidence type="ECO:0000256" key="3">
    <source>
        <dbReference type="ARBA" id="ARBA00004496"/>
    </source>
</evidence>
<dbReference type="PRINTS" id="PR00476">
    <property type="entry name" value="PHFRCTKINASE"/>
</dbReference>
<evidence type="ECO:0000256" key="9">
    <source>
        <dbReference type="ARBA" id="ARBA00022723"/>
    </source>
</evidence>
<dbReference type="InterPro" id="IPR035966">
    <property type="entry name" value="PKF_sf"/>
</dbReference>
<comment type="cofactor">
    <cofactor evidence="1">
        <name>Mg(2+)</name>
        <dbReference type="ChEBI" id="CHEBI:18420"/>
    </cofactor>
</comment>
<evidence type="ECO:0000256" key="2">
    <source>
        <dbReference type="ARBA" id="ARBA00002659"/>
    </source>
</evidence>
<dbReference type="RefSeq" id="WP_238330533.1">
    <property type="nucleotide sequence ID" value="NZ_JBHMAX010000039.1"/>
</dbReference>
<reference evidence="19 20" key="1">
    <citation type="submission" date="2024-09" db="EMBL/GenBank/DDBJ databases">
        <authorList>
            <person name="Sun Q."/>
            <person name="Mori K."/>
        </authorList>
    </citation>
    <scope>NUCLEOTIDE SEQUENCE [LARGE SCALE GENOMIC DNA]</scope>
    <source>
        <strain evidence="19 20">JCM 12763</strain>
    </source>
</reference>